<keyword evidence="1" id="KW-0472">Membrane</keyword>
<keyword evidence="1" id="KW-1133">Transmembrane helix</keyword>
<name>A0A9J2PWB4_ASCLU</name>
<dbReference type="Proteomes" id="UP000036681">
    <property type="component" value="Unplaced"/>
</dbReference>
<reference evidence="3" key="1">
    <citation type="submission" date="2023-03" db="UniProtKB">
        <authorList>
            <consortium name="WormBaseParasite"/>
        </authorList>
    </citation>
    <scope>IDENTIFICATION</scope>
</reference>
<dbReference type="WBParaSite" id="ALUE_0001367801-mRNA-1">
    <property type="protein sequence ID" value="ALUE_0001367801-mRNA-1"/>
    <property type="gene ID" value="ALUE_0001367801"/>
</dbReference>
<evidence type="ECO:0000313" key="3">
    <source>
        <dbReference type="WBParaSite" id="ALUE_0001367801-mRNA-1"/>
    </source>
</evidence>
<protein>
    <submittedName>
        <fullName evidence="3">Uncharacterized protein</fullName>
    </submittedName>
</protein>
<accession>A0A9J2PWB4</accession>
<sequence>MLAIVYVVLNDISITQSLYFAAGARDSTSGKIGRQIFVLSGGYREYRLTDGITEWSGKSGQEDFVGGLSRRKSTPSVHKKKLRCYPYLRTFSHFMVFCEPPHVSFVSFIWLLQHPIASIVGLLCELCDCYYALCFATLGFSAGVYFMSWPGRDFGSEELNRE</sequence>
<proteinExistence type="predicted"/>
<evidence type="ECO:0000256" key="1">
    <source>
        <dbReference type="SAM" id="Phobius"/>
    </source>
</evidence>
<keyword evidence="2" id="KW-1185">Reference proteome</keyword>
<keyword evidence="1" id="KW-0812">Transmembrane</keyword>
<feature type="transmembrane region" description="Helical" evidence="1">
    <location>
        <begin position="130"/>
        <end position="149"/>
    </location>
</feature>
<evidence type="ECO:0000313" key="2">
    <source>
        <dbReference type="Proteomes" id="UP000036681"/>
    </source>
</evidence>
<dbReference type="AlphaFoldDB" id="A0A9J2PWB4"/>
<feature type="transmembrane region" description="Helical" evidence="1">
    <location>
        <begin position="103"/>
        <end position="123"/>
    </location>
</feature>
<organism evidence="2 3">
    <name type="scientific">Ascaris lumbricoides</name>
    <name type="common">Giant roundworm</name>
    <dbReference type="NCBI Taxonomy" id="6252"/>
    <lineage>
        <taxon>Eukaryota</taxon>
        <taxon>Metazoa</taxon>
        <taxon>Ecdysozoa</taxon>
        <taxon>Nematoda</taxon>
        <taxon>Chromadorea</taxon>
        <taxon>Rhabditida</taxon>
        <taxon>Spirurina</taxon>
        <taxon>Ascaridomorpha</taxon>
        <taxon>Ascaridoidea</taxon>
        <taxon>Ascarididae</taxon>
        <taxon>Ascaris</taxon>
    </lineage>
</organism>